<dbReference type="EMBL" id="DSDS01000097">
    <property type="protein sequence ID" value="HET97886.1"/>
    <property type="molecule type" value="Genomic_DNA"/>
</dbReference>
<evidence type="ECO:0000256" key="4">
    <source>
        <dbReference type="ARBA" id="ARBA00023235"/>
    </source>
</evidence>
<feature type="binding site" evidence="5 7">
    <location>
        <position position="320"/>
    </location>
    <ligand>
        <name>substrate</name>
    </ligand>
</feature>
<comment type="function">
    <text evidence="5">Catalyzes the interconversion of L-alanine and D-alanine. May also act on other amino acids.</text>
</comment>
<comment type="pathway">
    <text evidence="5">Amino-acid biosynthesis; D-alanine biosynthesis; D-alanine from L-alanine: step 1/1.</text>
</comment>
<organism evidence="9">
    <name type="scientific">Desulfurivibrio alkaliphilus</name>
    <dbReference type="NCBI Taxonomy" id="427923"/>
    <lineage>
        <taxon>Bacteria</taxon>
        <taxon>Pseudomonadati</taxon>
        <taxon>Thermodesulfobacteriota</taxon>
        <taxon>Desulfobulbia</taxon>
        <taxon>Desulfobulbales</taxon>
        <taxon>Desulfobulbaceae</taxon>
        <taxon>Desulfurivibrio</taxon>
    </lineage>
</organism>
<dbReference type="Pfam" id="PF00842">
    <property type="entry name" value="Ala_racemase_C"/>
    <property type="match status" value="1"/>
</dbReference>
<dbReference type="GO" id="GO:0030632">
    <property type="term" value="P:D-alanine biosynthetic process"/>
    <property type="evidence" value="ECO:0007669"/>
    <property type="project" value="UniProtKB-UniRule"/>
</dbReference>
<dbReference type="PRINTS" id="PR00992">
    <property type="entry name" value="ALARACEMASE"/>
</dbReference>
<dbReference type="SUPFAM" id="SSF51419">
    <property type="entry name" value="PLP-binding barrel"/>
    <property type="match status" value="1"/>
</dbReference>
<dbReference type="PANTHER" id="PTHR30511">
    <property type="entry name" value="ALANINE RACEMASE"/>
    <property type="match status" value="1"/>
</dbReference>
<proteinExistence type="inferred from homology"/>
<gene>
    <name evidence="9" type="primary">alr</name>
    <name evidence="9" type="ORF">ENN98_04200</name>
</gene>
<dbReference type="Gene3D" id="2.40.37.10">
    <property type="entry name" value="Lyase, Ornithine Decarboxylase, Chain A, domain 1"/>
    <property type="match status" value="1"/>
</dbReference>
<sequence length="395" mass="42047">MTIDPYNNVLVDLGALRDNFLAVRRRVSPAARLMAVVKADAYGHGLVPAAGAFAWAGADCFGVAEVEEGVRLREAGIAGEIVVLLGVASAGAAEAVARELSPVVFERMMLDQLSRQAVIQGKVVGVHLKIDLGMGRLGLEPAAAGEMAVAINTLPGLRLAGILSHFPLADDPEAAELCREQWGRFQRTAAGLLGDGPAGERPLLHMANSAALLRFPETHADMVRPGISLYGYAPADSGLDSAGQTLALRPAMSLRSRVLQVKELAAGRGVSYGHRFVTTRATRLAVLPLGYAHGYPRGLSGRAEVLIAGRRVPLRGTICMNACMADITELPEVAVGDEVVFMGRQGEEFIGADELAARHGTISYEILCRFGAANRHLFIGDEVVQKRDLFDQRQA</sequence>
<evidence type="ECO:0000256" key="7">
    <source>
        <dbReference type="PIRSR" id="PIRSR600821-52"/>
    </source>
</evidence>
<dbReference type="InterPro" id="IPR000821">
    <property type="entry name" value="Ala_racemase"/>
</dbReference>
<dbReference type="InterPro" id="IPR009006">
    <property type="entry name" value="Ala_racemase/Decarboxylase_C"/>
</dbReference>
<feature type="active site" description="Proton acceptor; specific for D-alanine" evidence="5">
    <location>
        <position position="38"/>
    </location>
</feature>
<dbReference type="InterPro" id="IPR011079">
    <property type="entry name" value="Ala_racemase_C"/>
</dbReference>
<evidence type="ECO:0000256" key="6">
    <source>
        <dbReference type="PIRSR" id="PIRSR600821-50"/>
    </source>
</evidence>
<evidence type="ECO:0000256" key="3">
    <source>
        <dbReference type="ARBA" id="ARBA00022898"/>
    </source>
</evidence>
<dbReference type="Pfam" id="PF01168">
    <property type="entry name" value="Ala_racemase_N"/>
    <property type="match status" value="1"/>
</dbReference>
<comment type="caution">
    <text evidence="9">The sequence shown here is derived from an EMBL/GenBank/DDBJ whole genome shotgun (WGS) entry which is preliminary data.</text>
</comment>
<dbReference type="UniPathway" id="UPA00042">
    <property type="reaction ID" value="UER00497"/>
</dbReference>
<dbReference type="InterPro" id="IPR029066">
    <property type="entry name" value="PLP-binding_barrel"/>
</dbReference>
<dbReference type="Gene3D" id="3.20.20.10">
    <property type="entry name" value="Alanine racemase"/>
    <property type="match status" value="1"/>
</dbReference>
<dbReference type="SMART" id="SM01005">
    <property type="entry name" value="Ala_racemase_C"/>
    <property type="match status" value="1"/>
</dbReference>
<dbReference type="PANTHER" id="PTHR30511:SF0">
    <property type="entry name" value="ALANINE RACEMASE, CATABOLIC-RELATED"/>
    <property type="match status" value="1"/>
</dbReference>
<keyword evidence="4 5" id="KW-0413">Isomerase</keyword>
<dbReference type="GO" id="GO:0008784">
    <property type="term" value="F:alanine racemase activity"/>
    <property type="evidence" value="ECO:0007669"/>
    <property type="project" value="UniProtKB-UniRule"/>
</dbReference>
<comment type="cofactor">
    <cofactor evidence="2 5 6">
        <name>pyridoxal 5'-phosphate</name>
        <dbReference type="ChEBI" id="CHEBI:597326"/>
    </cofactor>
</comment>
<dbReference type="GO" id="GO:0030170">
    <property type="term" value="F:pyridoxal phosphate binding"/>
    <property type="evidence" value="ECO:0007669"/>
    <property type="project" value="UniProtKB-UniRule"/>
</dbReference>
<dbReference type="SUPFAM" id="SSF50621">
    <property type="entry name" value="Alanine racemase C-terminal domain-like"/>
    <property type="match status" value="1"/>
</dbReference>
<dbReference type="GO" id="GO:0005829">
    <property type="term" value="C:cytosol"/>
    <property type="evidence" value="ECO:0007669"/>
    <property type="project" value="TreeGrafter"/>
</dbReference>
<dbReference type="CDD" id="cd00430">
    <property type="entry name" value="PLPDE_III_AR"/>
    <property type="match status" value="1"/>
</dbReference>
<dbReference type="Proteomes" id="UP000885986">
    <property type="component" value="Unassembled WGS sequence"/>
</dbReference>
<evidence type="ECO:0000313" key="9">
    <source>
        <dbReference type="EMBL" id="HET97886.1"/>
    </source>
</evidence>
<dbReference type="InterPro" id="IPR020622">
    <property type="entry name" value="Ala_racemase_pyridoxalP-BS"/>
</dbReference>
<dbReference type="InterPro" id="IPR001608">
    <property type="entry name" value="Ala_racemase_N"/>
</dbReference>
<dbReference type="PROSITE" id="PS00395">
    <property type="entry name" value="ALANINE_RACEMASE"/>
    <property type="match status" value="1"/>
</dbReference>
<evidence type="ECO:0000256" key="1">
    <source>
        <dbReference type="ARBA" id="ARBA00000316"/>
    </source>
</evidence>
<keyword evidence="3 5" id="KW-0663">Pyridoxal phosphate</keyword>
<dbReference type="EC" id="5.1.1.1" evidence="5"/>
<reference evidence="9" key="1">
    <citation type="journal article" date="2020" name="mSystems">
        <title>Genome- and Community-Level Interaction Insights into Carbon Utilization and Element Cycling Functions of Hydrothermarchaeota in Hydrothermal Sediment.</title>
        <authorList>
            <person name="Zhou Z."/>
            <person name="Liu Y."/>
            <person name="Xu W."/>
            <person name="Pan J."/>
            <person name="Luo Z.H."/>
            <person name="Li M."/>
        </authorList>
    </citation>
    <scope>NUCLEOTIDE SEQUENCE [LARGE SCALE GENOMIC DNA]</scope>
    <source>
        <strain evidence="9">SpSt-1224</strain>
    </source>
</reference>
<accession>A0A7C2TGA3</accession>
<comment type="similarity">
    <text evidence="5">Belongs to the alanine racemase family.</text>
</comment>
<feature type="modified residue" description="N6-(pyridoxal phosphate)lysine" evidence="5 6">
    <location>
        <position position="38"/>
    </location>
</feature>
<feature type="active site" description="Proton acceptor; specific for L-alanine" evidence="5">
    <location>
        <position position="272"/>
    </location>
</feature>
<dbReference type="FunFam" id="3.20.20.10:FF:000002">
    <property type="entry name" value="Alanine racemase"/>
    <property type="match status" value="1"/>
</dbReference>
<protein>
    <recommendedName>
        <fullName evidence="5">Alanine racemase</fullName>
        <ecNumber evidence="5">5.1.1.1</ecNumber>
    </recommendedName>
</protein>
<feature type="domain" description="Alanine racemase C-terminal" evidence="8">
    <location>
        <begin position="251"/>
        <end position="379"/>
    </location>
</feature>
<dbReference type="HAMAP" id="MF_01201">
    <property type="entry name" value="Ala_racemase"/>
    <property type="match status" value="1"/>
</dbReference>
<comment type="catalytic activity">
    <reaction evidence="1 5">
        <text>L-alanine = D-alanine</text>
        <dbReference type="Rhea" id="RHEA:20249"/>
        <dbReference type="ChEBI" id="CHEBI:57416"/>
        <dbReference type="ChEBI" id="CHEBI:57972"/>
        <dbReference type="EC" id="5.1.1.1"/>
    </reaction>
</comment>
<dbReference type="NCBIfam" id="TIGR00492">
    <property type="entry name" value="alr"/>
    <property type="match status" value="1"/>
</dbReference>
<evidence type="ECO:0000256" key="5">
    <source>
        <dbReference type="HAMAP-Rule" id="MF_01201"/>
    </source>
</evidence>
<feature type="binding site" evidence="5 7">
    <location>
        <position position="136"/>
    </location>
    <ligand>
        <name>substrate</name>
    </ligand>
</feature>
<evidence type="ECO:0000259" key="8">
    <source>
        <dbReference type="SMART" id="SM01005"/>
    </source>
</evidence>
<evidence type="ECO:0000256" key="2">
    <source>
        <dbReference type="ARBA" id="ARBA00001933"/>
    </source>
</evidence>
<dbReference type="AlphaFoldDB" id="A0A7C2TGA3"/>
<name>A0A7C2TGA3_9BACT</name>